<evidence type="ECO:0000259" key="2">
    <source>
        <dbReference type="Pfam" id="PF22936"/>
    </source>
</evidence>
<dbReference type="GO" id="GO:0003676">
    <property type="term" value="F:nucleic acid binding"/>
    <property type="evidence" value="ECO:0007669"/>
    <property type="project" value="InterPro"/>
</dbReference>
<protein>
    <recommendedName>
        <fullName evidence="5">Integrase catalytic domain-containing protein</fullName>
    </recommendedName>
</protein>
<evidence type="ECO:0000313" key="4">
    <source>
        <dbReference type="RefSeq" id="XP_016507971.1"/>
    </source>
</evidence>
<gene>
    <name evidence="4" type="primary">LOC107825607</name>
</gene>
<dbReference type="Pfam" id="PF25597">
    <property type="entry name" value="SH3_retrovirus"/>
    <property type="match status" value="1"/>
</dbReference>
<dbReference type="KEGG" id="nta:107825607"/>
<evidence type="ECO:0008006" key="5">
    <source>
        <dbReference type="Google" id="ProtNLM"/>
    </source>
</evidence>
<dbReference type="PaxDb" id="4097-A0A1S4D3M4"/>
<dbReference type="PANTHER" id="PTHR34222:SF97">
    <property type="entry name" value="CATALYTIC REGION, PUTATIVE-RELATED"/>
    <property type="match status" value="1"/>
</dbReference>
<dbReference type="InterPro" id="IPR036397">
    <property type="entry name" value="RNaseH_sf"/>
</dbReference>
<evidence type="ECO:0000259" key="3">
    <source>
        <dbReference type="Pfam" id="PF25597"/>
    </source>
</evidence>
<dbReference type="Gene3D" id="3.30.420.10">
    <property type="entry name" value="Ribonuclease H-like superfamily/Ribonuclease H"/>
    <property type="match status" value="1"/>
</dbReference>
<reference evidence="4" key="1">
    <citation type="submission" date="2025-08" db="UniProtKB">
        <authorList>
            <consortium name="RefSeq"/>
        </authorList>
    </citation>
    <scope>IDENTIFICATION</scope>
</reference>
<dbReference type="RefSeq" id="XP_016507971.1">
    <property type="nucleotide sequence ID" value="XM_016652485.1"/>
</dbReference>
<dbReference type="InterPro" id="IPR012337">
    <property type="entry name" value="RNaseH-like_sf"/>
</dbReference>
<name>A0A1S4D3M4_TOBAC</name>
<dbReference type="SUPFAM" id="SSF53098">
    <property type="entry name" value="Ribonuclease H-like"/>
    <property type="match status" value="1"/>
</dbReference>
<dbReference type="OrthoDB" id="1938465at2759"/>
<organism evidence="4">
    <name type="scientific">Nicotiana tabacum</name>
    <name type="common">Common tobacco</name>
    <dbReference type="NCBI Taxonomy" id="4097"/>
    <lineage>
        <taxon>Eukaryota</taxon>
        <taxon>Viridiplantae</taxon>
        <taxon>Streptophyta</taxon>
        <taxon>Embryophyta</taxon>
        <taxon>Tracheophyta</taxon>
        <taxon>Spermatophyta</taxon>
        <taxon>Magnoliopsida</taxon>
        <taxon>eudicotyledons</taxon>
        <taxon>Gunneridae</taxon>
        <taxon>Pentapetalae</taxon>
        <taxon>asterids</taxon>
        <taxon>lamiids</taxon>
        <taxon>Solanales</taxon>
        <taxon>Solanaceae</taxon>
        <taxon>Nicotianoideae</taxon>
        <taxon>Nicotianeae</taxon>
        <taxon>Nicotiana</taxon>
    </lineage>
</organism>
<dbReference type="InterPro" id="IPR057670">
    <property type="entry name" value="SH3_retrovirus"/>
</dbReference>
<dbReference type="PANTHER" id="PTHR34222">
    <property type="entry name" value="GAG_PRE-INTEGRS DOMAIN-CONTAINING PROTEIN"/>
    <property type="match status" value="1"/>
</dbReference>
<dbReference type="Pfam" id="PF22936">
    <property type="entry name" value="Pol_BBD"/>
    <property type="match status" value="1"/>
</dbReference>
<dbReference type="InterPro" id="IPR054722">
    <property type="entry name" value="PolX-like_BBD"/>
</dbReference>
<dbReference type="AlphaFoldDB" id="A0A1S4D3M4"/>
<accession>A0A1S4D3M4</accession>
<proteinExistence type="predicted"/>
<evidence type="ECO:0000256" key="1">
    <source>
        <dbReference type="SAM" id="MobiDB-lite"/>
    </source>
</evidence>
<feature type="region of interest" description="Disordered" evidence="1">
    <location>
        <begin position="616"/>
        <end position="646"/>
    </location>
</feature>
<sequence length="692" mass="77956">MRLNDSYSQARSQILMRSLVPIVNQAYALIVSDEGQKSIVATSGILGSYPTSQVGNYEVSMYSKSSANQNQNQRFRRNYNIYCDYCKMKGHSKENCYKIVGYPADFKNKRRMNAGTNATYNVNLLIESNQSNDQQSNSMSVFNYGQNTNVQDQTKPGTNAQAQGPNPNMKKSGIENYVLTKSQYEQILQMLNNTSVSSSTTAANVGGMDTSLLVSDCLSQWIIDIGAINHMVADKKLLDERTVNESNNLKKVLLPNGDITTVTHTGASSILENSVITNVFYVPQFKYNLLSVSKLTKESQCSATFFLDFCVFQELFTGKVKGIGKENGGLYLLYTNTAERNRMIAMTAKENDTNKSEQSDIVLWHRRCGHMFTQTLKKIIHIDTDTIRNRINKCTKCLIETKAVLWPGPGPGPAQDRGPNGPVQPGLISSGVKVCGGPMFKELGTIHQRTCVYTPQQNGVAERKHKHILEVTRAIRFQAQIPIKFWGYCVRAAVYLINRMPSVVIGNISLFERLHKRKPSLMHLRIIRCLCFAKTVQEHDKLMPRAKLAIHMGYSEVQKWYILYDPTNKSFFTSRDVIFREDVYPFTKKDNSHSQVFVDITPELRMMYDHPILSQNRNANTTTNVGDNSEPSGTNIQQNTESDNTDMLTDYSENDMQHNIEENCIDVVQAQTDEGLGSDATQTNTLQTPCIY</sequence>
<feature type="domain" description="Retrovirus-related Pol polyprotein from transposon TNT 1-94-like beta-barrel" evidence="2">
    <location>
        <begin position="221"/>
        <end position="298"/>
    </location>
</feature>
<feature type="domain" description="Retroviral polymerase SH3-like" evidence="3">
    <location>
        <begin position="529"/>
        <end position="590"/>
    </location>
</feature>